<dbReference type="RefSeq" id="WP_249903959.1">
    <property type="nucleotide sequence ID" value="NZ_JAMGBA010000002.1"/>
</dbReference>
<evidence type="ECO:0008006" key="4">
    <source>
        <dbReference type="Google" id="ProtNLM"/>
    </source>
</evidence>
<evidence type="ECO:0000313" key="3">
    <source>
        <dbReference type="Proteomes" id="UP001203410"/>
    </source>
</evidence>
<evidence type="ECO:0000256" key="1">
    <source>
        <dbReference type="SAM" id="MobiDB-lite"/>
    </source>
</evidence>
<dbReference type="PROSITE" id="PS51257">
    <property type="entry name" value="PROKAR_LIPOPROTEIN"/>
    <property type="match status" value="1"/>
</dbReference>
<sequence>MRQFIPLVVLLLAGCAATPTPQPVKPVEPAPAAANDHNHSSLDGMTANELGQHFGRPRLQIREGDGTKLQFAGPNCVLDAYLYPSTSGAGLPRVTYIDTRNLQGAPVNAQNCIASLEAN</sequence>
<organism evidence="2 3">
    <name type="scientific">Sphingomonas caseinilyticus</name>
    <dbReference type="NCBI Taxonomy" id="2908205"/>
    <lineage>
        <taxon>Bacteria</taxon>
        <taxon>Pseudomonadati</taxon>
        <taxon>Pseudomonadota</taxon>
        <taxon>Alphaproteobacteria</taxon>
        <taxon>Sphingomonadales</taxon>
        <taxon>Sphingomonadaceae</taxon>
        <taxon>Sphingomonas</taxon>
    </lineage>
</organism>
<accession>A0ABT0RUP3</accession>
<proteinExistence type="predicted"/>
<keyword evidence="3" id="KW-1185">Reference proteome</keyword>
<evidence type="ECO:0000313" key="2">
    <source>
        <dbReference type="EMBL" id="MCL6698558.1"/>
    </source>
</evidence>
<feature type="region of interest" description="Disordered" evidence="1">
    <location>
        <begin position="21"/>
        <end position="49"/>
    </location>
</feature>
<name>A0ABT0RUP3_9SPHN</name>
<comment type="caution">
    <text evidence="2">The sequence shown here is derived from an EMBL/GenBank/DDBJ whole genome shotgun (WGS) entry which is preliminary data.</text>
</comment>
<protein>
    <recommendedName>
        <fullName evidence="4">Beta/Gamma crystallin</fullName>
    </recommendedName>
</protein>
<dbReference type="Proteomes" id="UP001203410">
    <property type="component" value="Unassembled WGS sequence"/>
</dbReference>
<reference evidence="2 3" key="1">
    <citation type="submission" date="2022-05" db="EMBL/GenBank/DDBJ databases">
        <authorList>
            <person name="Jo J.-H."/>
            <person name="Im W.-T."/>
        </authorList>
    </citation>
    <scope>NUCLEOTIDE SEQUENCE [LARGE SCALE GENOMIC DNA]</scope>
    <source>
        <strain evidence="2 3">NSE70-1</strain>
    </source>
</reference>
<dbReference type="EMBL" id="JAMGBA010000002">
    <property type="protein sequence ID" value="MCL6698558.1"/>
    <property type="molecule type" value="Genomic_DNA"/>
</dbReference>
<gene>
    <name evidence="2" type="ORF">LZ496_07140</name>
</gene>